<gene>
    <name evidence="21" type="ORF">F8154_13870</name>
</gene>
<dbReference type="FunFam" id="3.40.50.1000:FF:000028">
    <property type="entry name" value="Calcium-transporting P-type ATPase, putative"/>
    <property type="match status" value="1"/>
</dbReference>
<protein>
    <recommendedName>
        <fullName evidence="3">P-type Ca(2+) transporter</fullName>
        <ecNumber evidence="3">7.2.2.10</ecNumber>
    </recommendedName>
</protein>
<dbReference type="InterPro" id="IPR018303">
    <property type="entry name" value="ATPase_P-typ_P_site"/>
</dbReference>
<dbReference type="PRINTS" id="PR00119">
    <property type="entry name" value="CATATPASE"/>
</dbReference>
<name>A0A6I0F593_9FIRM</name>
<evidence type="ECO:0000256" key="10">
    <source>
        <dbReference type="ARBA" id="ARBA00022741"/>
    </source>
</evidence>
<evidence type="ECO:0000256" key="5">
    <source>
        <dbReference type="ARBA" id="ARBA00022475"/>
    </source>
</evidence>
<dbReference type="GO" id="GO:0005524">
    <property type="term" value="F:ATP binding"/>
    <property type="evidence" value="ECO:0007669"/>
    <property type="project" value="UniProtKB-KW"/>
</dbReference>
<dbReference type="Gene3D" id="3.40.1110.10">
    <property type="entry name" value="Calcium-transporting ATPase, cytoplasmic domain N"/>
    <property type="match status" value="1"/>
</dbReference>
<dbReference type="GO" id="GO:0046872">
    <property type="term" value="F:metal ion binding"/>
    <property type="evidence" value="ECO:0007669"/>
    <property type="project" value="UniProtKB-KW"/>
</dbReference>
<dbReference type="EC" id="7.2.2.10" evidence="3"/>
<dbReference type="NCBIfam" id="TIGR01116">
    <property type="entry name" value="ATPase-IIA1_Ca"/>
    <property type="match status" value="1"/>
</dbReference>
<keyword evidence="4" id="KW-0813">Transport</keyword>
<dbReference type="PANTHER" id="PTHR43294:SF21">
    <property type="entry name" value="CATION TRANSPORTING ATPASE"/>
    <property type="match status" value="1"/>
</dbReference>
<keyword evidence="5" id="KW-1003">Cell membrane</keyword>
<dbReference type="RefSeq" id="WP_151862217.1">
    <property type="nucleotide sequence ID" value="NZ_WBZC01000066.1"/>
</dbReference>
<keyword evidence="12" id="KW-0067">ATP-binding</keyword>
<dbReference type="Pfam" id="PF13246">
    <property type="entry name" value="Cation_ATPase"/>
    <property type="match status" value="1"/>
</dbReference>
<dbReference type="InterPro" id="IPR050510">
    <property type="entry name" value="Cation_transp_ATPase_P-type"/>
</dbReference>
<evidence type="ECO:0000256" key="13">
    <source>
        <dbReference type="ARBA" id="ARBA00022842"/>
    </source>
</evidence>
<dbReference type="Pfam" id="PF00122">
    <property type="entry name" value="E1-E2_ATPase"/>
    <property type="match status" value="1"/>
</dbReference>
<proteinExistence type="inferred from homology"/>
<sequence length="882" mass="96788">MKETETFKMDIDTLLKDLEVDPNLGLRDVDVEKRRNEYGDNALEKKKGETLFAKFFNQFKNFMVIILLVAALVSGLLGEFKDTIIISIVVIINAILGLIQENKAEKSLEALKNMTTPLAKVTRNGTLLQVKSTELVPGDIINLESGDYVPADGRILEESSLRIEESALTGESVAVDKTIEAPVGDRVPLGDRRNMVYSTSMVTHGRGKIVVTNTGMNTEIGKIAKMLEGESKLKTPLQVKLEDLGRYLGILALSVCAVIFLLGYYQGRPLLEMFMLAVSLAVAAIPEGLPAIVTIVLSLGVQRMIKKNAIVKRLPAVETLGTASIICSDKTGTLTENKMTVTKLYTYDEKTEAIGNELNSNESKKLTLEIALLCNDSTITEEKGEKKEIGDPTEIALVVLAYQYGMFKKSMEESKPRVNEIPFDSDRKLMSTIHKEASGLRVYTKGAPDVLLERCNYLLINNEVKELTAEVRDKIRAANQNMANDALRVLAFAYKTIESNPANPTSDTLENDLIFVGLMGMIDPPREEVKMAVKKCRAAGIRPIMITGDYKLTAITIAKKLGILDEKTTAIEGRELDDLSDEELASNVDKYSVYARVSPEHKVRIVKAWQANDKTVAMTGDGVNDAPSLKAANIGCAMGITGTDVSKEAADIVLTDDNFSTIVAAVEEGRNIYENIKKSIHYLLSCNIGEIVALFIALLINIPSPLIPIHILWINLVTDSLPALSLGVDPPEADIMSKKPRISGESIFAEGLGIFIVLRGIIIGLVALLAFYSGWSNSVEIGRTMAFLTLAFSQFANSLSVRSLDKSLLKIGVFSNKRLIGAIVISASLMFSVLLIPFFRSAFELALLNFNQWLLVFIYSLIPFVFGELLKKLLKSKTVKAI</sequence>
<evidence type="ECO:0000256" key="6">
    <source>
        <dbReference type="ARBA" id="ARBA00022553"/>
    </source>
</evidence>
<dbReference type="GO" id="GO:0005886">
    <property type="term" value="C:plasma membrane"/>
    <property type="evidence" value="ECO:0007669"/>
    <property type="project" value="UniProtKB-SubCell"/>
</dbReference>
<feature type="transmembrane region" description="Helical" evidence="19">
    <location>
        <begin position="747"/>
        <end position="775"/>
    </location>
</feature>
<dbReference type="GO" id="GO:0140352">
    <property type="term" value="P:export from cell"/>
    <property type="evidence" value="ECO:0007669"/>
    <property type="project" value="UniProtKB-ARBA"/>
</dbReference>
<dbReference type="InterPro" id="IPR023214">
    <property type="entry name" value="HAD_sf"/>
</dbReference>
<dbReference type="Gene3D" id="2.70.150.10">
    <property type="entry name" value="Calcium-transporting ATPase, cytoplasmic transduction domain A"/>
    <property type="match status" value="1"/>
</dbReference>
<keyword evidence="13" id="KW-0460">Magnesium</keyword>
<dbReference type="NCBIfam" id="TIGR01517">
    <property type="entry name" value="ATPase-IIB_Ca"/>
    <property type="match status" value="1"/>
</dbReference>
<dbReference type="InterPro" id="IPR023298">
    <property type="entry name" value="ATPase_P-typ_TM_dom_sf"/>
</dbReference>
<dbReference type="OrthoDB" id="9760364at2"/>
<dbReference type="GO" id="GO:0016887">
    <property type="term" value="F:ATP hydrolysis activity"/>
    <property type="evidence" value="ECO:0007669"/>
    <property type="project" value="InterPro"/>
</dbReference>
<dbReference type="InterPro" id="IPR008250">
    <property type="entry name" value="ATPase_P-typ_transduc_dom_A_sf"/>
</dbReference>
<evidence type="ECO:0000256" key="18">
    <source>
        <dbReference type="ARBA" id="ARBA00048694"/>
    </source>
</evidence>
<dbReference type="InterPro" id="IPR006068">
    <property type="entry name" value="ATPase_P-typ_cation-transptr_C"/>
</dbReference>
<feature type="transmembrane region" description="Helical" evidence="19">
    <location>
        <begin position="273"/>
        <end position="297"/>
    </location>
</feature>
<dbReference type="SUPFAM" id="SSF81665">
    <property type="entry name" value="Calcium ATPase, transmembrane domain M"/>
    <property type="match status" value="1"/>
</dbReference>
<dbReference type="SMART" id="SM00831">
    <property type="entry name" value="Cation_ATPase_N"/>
    <property type="match status" value="1"/>
</dbReference>
<evidence type="ECO:0000256" key="19">
    <source>
        <dbReference type="SAM" id="Phobius"/>
    </source>
</evidence>
<keyword evidence="10" id="KW-0547">Nucleotide-binding</keyword>
<dbReference type="FunFam" id="2.70.150.10:FF:000016">
    <property type="entry name" value="Calcium-transporting P-type ATPase putative"/>
    <property type="match status" value="1"/>
</dbReference>
<evidence type="ECO:0000256" key="4">
    <source>
        <dbReference type="ARBA" id="ARBA00022448"/>
    </source>
</evidence>
<evidence type="ECO:0000256" key="9">
    <source>
        <dbReference type="ARBA" id="ARBA00022723"/>
    </source>
</evidence>
<evidence type="ECO:0000256" key="16">
    <source>
        <dbReference type="ARBA" id="ARBA00023065"/>
    </source>
</evidence>
<keyword evidence="22" id="KW-1185">Reference proteome</keyword>
<keyword evidence="8 19" id="KW-0812">Transmembrane</keyword>
<feature type="domain" description="Cation-transporting P-type ATPase N-terminal" evidence="20">
    <location>
        <begin position="5"/>
        <end position="79"/>
    </location>
</feature>
<dbReference type="Pfam" id="PF00689">
    <property type="entry name" value="Cation_ATPase_C"/>
    <property type="match status" value="1"/>
</dbReference>
<dbReference type="CDD" id="cd02089">
    <property type="entry name" value="P-type_ATPase_Ca_prok"/>
    <property type="match status" value="1"/>
</dbReference>
<dbReference type="FunFam" id="3.40.1110.10:FF:000053">
    <property type="entry name" value="Cation-transporting ATPase, E1-E2 family"/>
    <property type="match status" value="1"/>
</dbReference>
<dbReference type="GO" id="GO:0005388">
    <property type="term" value="F:P-type calcium transporter activity"/>
    <property type="evidence" value="ECO:0007669"/>
    <property type="project" value="UniProtKB-EC"/>
</dbReference>
<evidence type="ECO:0000256" key="7">
    <source>
        <dbReference type="ARBA" id="ARBA00022568"/>
    </source>
</evidence>
<reference evidence="21 22" key="1">
    <citation type="submission" date="2019-10" db="EMBL/GenBank/DDBJ databases">
        <title>Alkaliphilus serpentinus sp. nov. and Alkaliphilus pronyensis sp. nov., two novel anaerobic alkaliphilic species isolated from the serpentinized-hosted hydrothermal field of the Prony Bay (New Caledonia).</title>
        <authorList>
            <person name="Postec A."/>
        </authorList>
    </citation>
    <scope>NUCLEOTIDE SEQUENCE [LARGE SCALE GENOMIC DNA]</scope>
    <source>
        <strain evidence="21 22">LacV</strain>
    </source>
</reference>
<evidence type="ECO:0000256" key="12">
    <source>
        <dbReference type="ARBA" id="ARBA00022840"/>
    </source>
</evidence>
<dbReference type="Gene3D" id="3.40.50.1000">
    <property type="entry name" value="HAD superfamily/HAD-like"/>
    <property type="match status" value="1"/>
</dbReference>
<evidence type="ECO:0000256" key="1">
    <source>
        <dbReference type="ARBA" id="ARBA00004651"/>
    </source>
</evidence>
<accession>A0A6I0F593</accession>
<dbReference type="NCBIfam" id="TIGR01494">
    <property type="entry name" value="ATPase_P-type"/>
    <property type="match status" value="3"/>
</dbReference>
<evidence type="ECO:0000259" key="20">
    <source>
        <dbReference type="SMART" id="SM00831"/>
    </source>
</evidence>
<feature type="transmembrane region" description="Helical" evidence="19">
    <location>
        <begin position="247"/>
        <end position="267"/>
    </location>
</feature>
<keyword evidence="16" id="KW-0406">Ion transport</keyword>
<dbReference type="InterPro" id="IPR023299">
    <property type="entry name" value="ATPase_P-typ_cyto_dom_N"/>
</dbReference>
<dbReference type="InterPro" id="IPR044492">
    <property type="entry name" value="P_typ_ATPase_HD_dom"/>
</dbReference>
<keyword evidence="14" id="KW-1278">Translocase</keyword>
<dbReference type="SFLD" id="SFLDF00027">
    <property type="entry name" value="p-type_atpase"/>
    <property type="match status" value="1"/>
</dbReference>
<dbReference type="Pfam" id="PF08282">
    <property type="entry name" value="Hydrolase_3"/>
    <property type="match status" value="1"/>
</dbReference>
<evidence type="ECO:0000256" key="8">
    <source>
        <dbReference type="ARBA" id="ARBA00022692"/>
    </source>
</evidence>
<dbReference type="Pfam" id="PF00690">
    <property type="entry name" value="Cation_ATPase_N"/>
    <property type="match status" value="1"/>
</dbReference>
<dbReference type="InterPro" id="IPR005782">
    <property type="entry name" value="P-type_ATPase_IIA"/>
</dbReference>
<dbReference type="InterPro" id="IPR004014">
    <property type="entry name" value="ATPase_P-typ_cation-transptr_N"/>
</dbReference>
<dbReference type="SUPFAM" id="SSF56784">
    <property type="entry name" value="HAD-like"/>
    <property type="match status" value="1"/>
</dbReference>
<keyword evidence="9" id="KW-0479">Metal-binding</keyword>
<dbReference type="PROSITE" id="PS00154">
    <property type="entry name" value="ATPASE_E1_E2"/>
    <property type="match status" value="1"/>
</dbReference>
<evidence type="ECO:0000256" key="17">
    <source>
        <dbReference type="ARBA" id="ARBA00023136"/>
    </source>
</evidence>
<evidence type="ECO:0000256" key="11">
    <source>
        <dbReference type="ARBA" id="ARBA00022837"/>
    </source>
</evidence>
<dbReference type="InterPro" id="IPR001757">
    <property type="entry name" value="P_typ_ATPase"/>
</dbReference>
<dbReference type="InterPro" id="IPR036412">
    <property type="entry name" value="HAD-like_sf"/>
</dbReference>
<dbReference type="Proteomes" id="UP000432715">
    <property type="component" value="Unassembled WGS sequence"/>
</dbReference>
<keyword evidence="6" id="KW-0597">Phosphoprotein</keyword>
<keyword evidence="17 19" id="KW-0472">Membrane</keyword>
<keyword evidence="7" id="KW-0109">Calcium transport</keyword>
<comment type="similarity">
    <text evidence="2">Belongs to the cation transport ATPase (P-type) (TC 3.A.3) family. Type IIA subfamily.</text>
</comment>
<organism evidence="21 22">
    <name type="scientific">Alkaliphilus pronyensis</name>
    <dbReference type="NCBI Taxonomy" id="1482732"/>
    <lineage>
        <taxon>Bacteria</taxon>
        <taxon>Bacillati</taxon>
        <taxon>Bacillota</taxon>
        <taxon>Clostridia</taxon>
        <taxon>Peptostreptococcales</taxon>
        <taxon>Natronincolaceae</taxon>
        <taxon>Alkaliphilus</taxon>
    </lineage>
</organism>
<dbReference type="SFLD" id="SFLDG00002">
    <property type="entry name" value="C1.7:_P-type_atpase_like"/>
    <property type="match status" value="1"/>
</dbReference>
<evidence type="ECO:0000256" key="2">
    <source>
        <dbReference type="ARBA" id="ARBA00005675"/>
    </source>
</evidence>
<evidence type="ECO:0000256" key="3">
    <source>
        <dbReference type="ARBA" id="ARBA00012790"/>
    </source>
</evidence>
<comment type="caution">
    <text evidence="21">The sequence shown here is derived from an EMBL/GenBank/DDBJ whole genome shotgun (WGS) entry which is preliminary data.</text>
</comment>
<feature type="transmembrane region" description="Helical" evidence="19">
    <location>
        <begin position="819"/>
        <end position="838"/>
    </location>
</feature>
<evidence type="ECO:0000313" key="21">
    <source>
        <dbReference type="EMBL" id="KAB3530483.1"/>
    </source>
</evidence>
<dbReference type="Gene3D" id="1.20.1110.10">
    <property type="entry name" value="Calcium-transporting ATPase, transmembrane domain"/>
    <property type="match status" value="1"/>
</dbReference>
<dbReference type="PRINTS" id="PR00120">
    <property type="entry name" value="HATPASE"/>
</dbReference>
<evidence type="ECO:0000313" key="22">
    <source>
        <dbReference type="Proteomes" id="UP000432715"/>
    </source>
</evidence>
<dbReference type="SUPFAM" id="SSF81660">
    <property type="entry name" value="Metal cation-transporting ATPase, ATP-binding domain N"/>
    <property type="match status" value="1"/>
</dbReference>
<dbReference type="PANTHER" id="PTHR43294">
    <property type="entry name" value="SODIUM/POTASSIUM-TRANSPORTING ATPASE SUBUNIT ALPHA"/>
    <property type="match status" value="1"/>
</dbReference>
<dbReference type="InterPro" id="IPR006408">
    <property type="entry name" value="P-type_ATPase_IIB"/>
</dbReference>
<dbReference type="AlphaFoldDB" id="A0A6I0F593"/>
<evidence type="ECO:0000256" key="14">
    <source>
        <dbReference type="ARBA" id="ARBA00022967"/>
    </source>
</evidence>
<dbReference type="SFLD" id="SFLDS00003">
    <property type="entry name" value="Haloacid_Dehalogenase"/>
    <property type="match status" value="1"/>
</dbReference>
<comment type="subcellular location">
    <subcellularLocation>
        <location evidence="1">Cell membrane</location>
        <topology evidence="1">Multi-pass membrane protein</topology>
    </subcellularLocation>
</comment>
<comment type="catalytic activity">
    <reaction evidence="18">
        <text>Ca(2+)(in) + ATP + H2O = Ca(2+)(out) + ADP + phosphate + H(+)</text>
        <dbReference type="Rhea" id="RHEA:18105"/>
        <dbReference type="ChEBI" id="CHEBI:15377"/>
        <dbReference type="ChEBI" id="CHEBI:15378"/>
        <dbReference type="ChEBI" id="CHEBI:29108"/>
        <dbReference type="ChEBI" id="CHEBI:30616"/>
        <dbReference type="ChEBI" id="CHEBI:43474"/>
        <dbReference type="ChEBI" id="CHEBI:456216"/>
        <dbReference type="EC" id="7.2.2.10"/>
    </reaction>
</comment>
<feature type="transmembrane region" description="Helical" evidence="19">
    <location>
        <begin position="850"/>
        <end position="870"/>
    </location>
</feature>
<feature type="transmembrane region" description="Helical" evidence="19">
    <location>
        <begin position="59"/>
        <end position="77"/>
    </location>
</feature>
<feature type="transmembrane region" description="Helical" evidence="19">
    <location>
        <begin position="83"/>
        <end position="99"/>
    </location>
</feature>
<evidence type="ECO:0000256" key="15">
    <source>
        <dbReference type="ARBA" id="ARBA00022989"/>
    </source>
</evidence>
<dbReference type="SUPFAM" id="SSF81653">
    <property type="entry name" value="Calcium ATPase, transduction domain A"/>
    <property type="match status" value="1"/>
</dbReference>
<keyword evidence="15 19" id="KW-1133">Transmembrane helix</keyword>
<dbReference type="InterPro" id="IPR059000">
    <property type="entry name" value="ATPase_P-type_domA"/>
</dbReference>
<dbReference type="EMBL" id="WBZC01000066">
    <property type="protein sequence ID" value="KAB3530483.1"/>
    <property type="molecule type" value="Genomic_DNA"/>
</dbReference>
<keyword evidence="11" id="KW-0106">Calcium</keyword>